<keyword evidence="2" id="KW-1185">Reference proteome</keyword>
<evidence type="ECO:0000313" key="1">
    <source>
        <dbReference type="EMBL" id="KAH9322938.1"/>
    </source>
</evidence>
<evidence type="ECO:0000313" key="2">
    <source>
        <dbReference type="Proteomes" id="UP000824469"/>
    </source>
</evidence>
<dbReference type="Proteomes" id="UP000824469">
    <property type="component" value="Unassembled WGS sequence"/>
</dbReference>
<dbReference type="EMBL" id="JAHRHJ020000003">
    <property type="protein sequence ID" value="KAH9322938.1"/>
    <property type="molecule type" value="Genomic_DNA"/>
</dbReference>
<feature type="non-terminal residue" evidence="1">
    <location>
        <position position="1"/>
    </location>
</feature>
<organism evidence="1 2">
    <name type="scientific">Taxus chinensis</name>
    <name type="common">Chinese yew</name>
    <name type="synonym">Taxus wallichiana var. chinensis</name>
    <dbReference type="NCBI Taxonomy" id="29808"/>
    <lineage>
        <taxon>Eukaryota</taxon>
        <taxon>Viridiplantae</taxon>
        <taxon>Streptophyta</taxon>
        <taxon>Embryophyta</taxon>
        <taxon>Tracheophyta</taxon>
        <taxon>Spermatophyta</taxon>
        <taxon>Pinopsida</taxon>
        <taxon>Pinidae</taxon>
        <taxon>Conifers II</taxon>
        <taxon>Cupressales</taxon>
        <taxon>Taxaceae</taxon>
        <taxon>Taxus</taxon>
    </lineage>
</organism>
<dbReference type="AlphaFoldDB" id="A0AA38LFH4"/>
<comment type="caution">
    <text evidence="1">The sequence shown here is derived from an EMBL/GenBank/DDBJ whole genome shotgun (WGS) entry which is preliminary data.</text>
</comment>
<accession>A0AA38LFH4</accession>
<reference evidence="1 2" key="1">
    <citation type="journal article" date="2021" name="Nat. Plants">
        <title>The Taxus genome provides insights into paclitaxel biosynthesis.</title>
        <authorList>
            <person name="Xiong X."/>
            <person name="Gou J."/>
            <person name="Liao Q."/>
            <person name="Li Y."/>
            <person name="Zhou Q."/>
            <person name="Bi G."/>
            <person name="Li C."/>
            <person name="Du R."/>
            <person name="Wang X."/>
            <person name="Sun T."/>
            <person name="Guo L."/>
            <person name="Liang H."/>
            <person name="Lu P."/>
            <person name="Wu Y."/>
            <person name="Zhang Z."/>
            <person name="Ro D.K."/>
            <person name="Shang Y."/>
            <person name="Huang S."/>
            <person name="Yan J."/>
        </authorList>
    </citation>
    <scope>NUCLEOTIDE SEQUENCE [LARGE SCALE GENOMIC DNA]</scope>
    <source>
        <strain evidence="1">Ta-2019</strain>
    </source>
</reference>
<proteinExistence type="predicted"/>
<sequence>AEKGGKILFGNILLTIVFSEIGVLDASDKFVWEYPAKDPSPAERFQKYTCELMTGVHK</sequence>
<name>A0AA38LFH4_TAXCH</name>
<feature type="non-terminal residue" evidence="1">
    <location>
        <position position="58"/>
    </location>
</feature>
<gene>
    <name evidence="1" type="ORF">KI387_017577</name>
</gene>
<protein>
    <submittedName>
        <fullName evidence="1">Uncharacterized protein</fullName>
    </submittedName>
</protein>